<evidence type="ECO:0000256" key="5">
    <source>
        <dbReference type="ARBA" id="ARBA00022826"/>
    </source>
</evidence>
<dbReference type="SUPFAM" id="SSF54695">
    <property type="entry name" value="POZ domain"/>
    <property type="match status" value="1"/>
</dbReference>
<dbReference type="InterPro" id="IPR011333">
    <property type="entry name" value="SKP1/BTB/POZ_sf"/>
</dbReference>
<evidence type="ECO:0000256" key="4">
    <source>
        <dbReference type="ARBA" id="ARBA00022692"/>
    </source>
</evidence>
<protein>
    <recommendedName>
        <fullName evidence="13">BTB domain-containing protein</fullName>
    </recommendedName>
</protein>
<evidence type="ECO:0000313" key="14">
    <source>
        <dbReference type="EMBL" id="KAK2176537.1"/>
    </source>
</evidence>
<dbReference type="EMBL" id="JAODUO010000658">
    <property type="protein sequence ID" value="KAK2176537.1"/>
    <property type="molecule type" value="Genomic_DNA"/>
</dbReference>
<dbReference type="PRINTS" id="PR01498">
    <property type="entry name" value="SHAWCHANNEL"/>
</dbReference>
<keyword evidence="11" id="KW-0407">Ion channel</keyword>
<organism evidence="14 15">
    <name type="scientific">Ridgeia piscesae</name>
    <name type="common">Tubeworm</name>
    <dbReference type="NCBI Taxonomy" id="27915"/>
    <lineage>
        <taxon>Eukaryota</taxon>
        <taxon>Metazoa</taxon>
        <taxon>Spiralia</taxon>
        <taxon>Lophotrochozoa</taxon>
        <taxon>Annelida</taxon>
        <taxon>Polychaeta</taxon>
        <taxon>Sedentaria</taxon>
        <taxon>Canalipalpata</taxon>
        <taxon>Sabellida</taxon>
        <taxon>Siboglinidae</taxon>
        <taxon>Ridgeia</taxon>
    </lineage>
</organism>
<keyword evidence="6" id="KW-0851">Voltage-gated channel</keyword>
<evidence type="ECO:0000259" key="13">
    <source>
        <dbReference type="SMART" id="SM00225"/>
    </source>
</evidence>
<dbReference type="InterPro" id="IPR003968">
    <property type="entry name" value="K_chnl_volt-dep_Kv"/>
</dbReference>
<keyword evidence="4 12" id="KW-0812">Transmembrane</keyword>
<keyword evidence="8 12" id="KW-1133">Transmembrane helix</keyword>
<sequence length="435" mass="50175">MIRNQVGFSAEQKSESIVFDVGGTRFETYSGTLKKLPNTKLFNLNRDSPNYRPKTNDYFFDRDPSIFRGVLDYYRNGTLHFPNDICATVVRRELDYWGIDEKHVAPCCWEFFKLYSERRATAELLSKAMGFDRGTVGKGKTRRQSLFEKSRRPYYSYWICFALLLSVFTTIATESDAMRVPAAIPRLRFNDTNNPKMVRFETTDPHPVIVAVDVLLAAFFLWEFITRAVICPQKWIFFTRSINIVELLAVFPQAIAINLRYMVPDMANYPKLYFAYWILLMFDIFRVIRLLKFGKYYVGLRILIVTLRASATEMFFLVYLMVVGAVVFGVAFYYCEVWTAATVIDMPTTIYWAFITMTTVGYGDVVPQTIQGKVIAVLCALAGALFTGLAVPVIADNFDRYYRQASVILLRHRLGLPIMTMLPGATKTRDQAWQW</sequence>
<evidence type="ECO:0000256" key="11">
    <source>
        <dbReference type="ARBA" id="ARBA00023303"/>
    </source>
</evidence>
<dbReference type="InterPro" id="IPR028325">
    <property type="entry name" value="VG_K_chnl"/>
</dbReference>
<dbReference type="FunFam" id="3.30.710.10:FF:000020">
    <property type="entry name" value="Potassium voltage-gated channel protein Shaw"/>
    <property type="match status" value="1"/>
</dbReference>
<keyword evidence="5" id="KW-0631">Potassium channel</keyword>
<evidence type="ECO:0000256" key="2">
    <source>
        <dbReference type="ARBA" id="ARBA00022448"/>
    </source>
</evidence>
<comment type="subcellular location">
    <subcellularLocation>
        <location evidence="1">Membrane</location>
        <topology evidence="1">Multi-pass membrane protein</topology>
    </subcellularLocation>
</comment>
<feature type="transmembrane region" description="Helical" evidence="12">
    <location>
        <begin position="314"/>
        <end position="334"/>
    </location>
</feature>
<reference evidence="14" key="1">
    <citation type="journal article" date="2023" name="Mol. Biol. Evol.">
        <title>Third-Generation Sequencing Reveals the Adaptive Role of the Epigenome in Three Deep-Sea Polychaetes.</title>
        <authorList>
            <person name="Perez M."/>
            <person name="Aroh O."/>
            <person name="Sun Y."/>
            <person name="Lan Y."/>
            <person name="Juniper S.K."/>
            <person name="Young C.R."/>
            <person name="Angers B."/>
            <person name="Qian P.Y."/>
        </authorList>
    </citation>
    <scope>NUCLEOTIDE SEQUENCE</scope>
    <source>
        <strain evidence="14">R07B-5</strain>
    </source>
</reference>
<dbReference type="InterPro" id="IPR000210">
    <property type="entry name" value="BTB/POZ_dom"/>
</dbReference>
<dbReference type="SUPFAM" id="SSF81324">
    <property type="entry name" value="Voltage-gated potassium channels"/>
    <property type="match status" value="1"/>
</dbReference>
<keyword evidence="10 12" id="KW-0472">Membrane</keyword>
<keyword evidence="7" id="KW-0630">Potassium</keyword>
<feature type="transmembrane region" description="Helical" evidence="12">
    <location>
        <begin position="340"/>
        <end position="362"/>
    </location>
</feature>
<keyword evidence="3" id="KW-0633">Potassium transport</keyword>
<dbReference type="Gene3D" id="3.30.710.10">
    <property type="entry name" value="Potassium Channel Kv1.1, Chain A"/>
    <property type="match status" value="1"/>
</dbReference>
<dbReference type="GO" id="GO:0001508">
    <property type="term" value="P:action potential"/>
    <property type="evidence" value="ECO:0007669"/>
    <property type="project" value="TreeGrafter"/>
</dbReference>
<keyword evidence="9" id="KW-0406">Ion transport</keyword>
<evidence type="ECO:0000313" key="15">
    <source>
        <dbReference type="Proteomes" id="UP001209878"/>
    </source>
</evidence>
<evidence type="ECO:0000256" key="6">
    <source>
        <dbReference type="ARBA" id="ARBA00022882"/>
    </source>
</evidence>
<feature type="transmembrane region" description="Helical" evidence="12">
    <location>
        <begin position="274"/>
        <end position="293"/>
    </location>
</feature>
<dbReference type="SMART" id="SM00225">
    <property type="entry name" value="BTB"/>
    <property type="match status" value="1"/>
</dbReference>
<feature type="transmembrane region" description="Helical" evidence="12">
    <location>
        <begin position="154"/>
        <end position="172"/>
    </location>
</feature>
<proteinExistence type="predicted"/>
<keyword evidence="15" id="KW-1185">Reference proteome</keyword>
<dbReference type="PRINTS" id="PR01491">
    <property type="entry name" value="KVCHANNEL"/>
</dbReference>
<dbReference type="Pfam" id="PF00520">
    <property type="entry name" value="Ion_trans"/>
    <property type="match status" value="1"/>
</dbReference>
<dbReference type="GO" id="GO:0051260">
    <property type="term" value="P:protein homooligomerization"/>
    <property type="evidence" value="ECO:0007669"/>
    <property type="project" value="InterPro"/>
</dbReference>
<dbReference type="Gene3D" id="1.10.287.70">
    <property type="match status" value="1"/>
</dbReference>
<dbReference type="InterPro" id="IPR027359">
    <property type="entry name" value="Volt_channel_dom_sf"/>
</dbReference>
<comment type="caution">
    <text evidence="14">The sequence shown here is derived from an EMBL/GenBank/DDBJ whole genome shotgun (WGS) entry which is preliminary data.</text>
</comment>
<dbReference type="GO" id="GO:0008076">
    <property type="term" value="C:voltage-gated potassium channel complex"/>
    <property type="evidence" value="ECO:0007669"/>
    <property type="project" value="InterPro"/>
</dbReference>
<gene>
    <name evidence="14" type="ORF">NP493_657g01059</name>
</gene>
<name>A0AAD9KSK0_RIDPI</name>
<evidence type="ECO:0000256" key="9">
    <source>
        <dbReference type="ARBA" id="ARBA00023065"/>
    </source>
</evidence>
<dbReference type="FunFam" id="1.10.287.70:FF:000028">
    <property type="entry name" value="potassium voltage-gated channel subfamily D member 3"/>
    <property type="match status" value="1"/>
</dbReference>
<evidence type="ECO:0000256" key="1">
    <source>
        <dbReference type="ARBA" id="ARBA00004141"/>
    </source>
</evidence>
<feature type="transmembrane region" description="Helical" evidence="12">
    <location>
        <begin position="208"/>
        <end position="230"/>
    </location>
</feature>
<dbReference type="AlphaFoldDB" id="A0AAD9KSK0"/>
<keyword evidence="2" id="KW-0813">Transport</keyword>
<dbReference type="Pfam" id="PF02214">
    <property type="entry name" value="BTB_2"/>
    <property type="match status" value="1"/>
</dbReference>
<evidence type="ECO:0000256" key="10">
    <source>
        <dbReference type="ARBA" id="ARBA00023136"/>
    </source>
</evidence>
<feature type="transmembrane region" description="Helical" evidence="12">
    <location>
        <begin position="242"/>
        <end position="262"/>
    </location>
</feature>
<feature type="transmembrane region" description="Helical" evidence="12">
    <location>
        <begin position="374"/>
        <end position="395"/>
    </location>
</feature>
<evidence type="ECO:0000256" key="12">
    <source>
        <dbReference type="SAM" id="Phobius"/>
    </source>
</evidence>
<dbReference type="Gene3D" id="1.20.120.350">
    <property type="entry name" value="Voltage-gated potassium channels. Chain C"/>
    <property type="match status" value="1"/>
</dbReference>
<dbReference type="InterPro" id="IPR003131">
    <property type="entry name" value="T1-type_BTB"/>
</dbReference>
<dbReference type="GO" id="GO:0005249">
    <property type="term" value="F:voltage-gated potassium channel activity"/>
    <property type="evidence" value="ECO:0007669"/>
    <property type="project" value="InterPro"/>
</dbReference>
<evidence type="ECO:0000256" key="7">
    <source>
        <dbReference type="ARBA" id="ARBA00022958"/>
    </source>
</evidence>
<dbReference type="InterPro" id="IPR003974">
    <property type="entry name" value="K_chnl_volt-dep_Kv3"/>
</dbReference>
<feature type="domain" description="BTB" evidence="13">
    <location>
        <begin position="15"/>
        <end position="115"/>
    </location>
</feature>
<dbReference type="PANTHER" id="PTHR11537:SF254">
    <property type="entry name" value="POTASSIUM VOLTAGE-GATED CHANNEL PROTEIN SHAB"/>
    <property type="match status" value="1"/>
</dbReference>
<dbReference type="PANTHER" id="PTHR11537">
    <property type="entry name" value="VOLTAGE-GATED POTASSIUM CHANNEL"/>
    <property type="match status" value="1"/>
</dbReference>
<accession>A0AAD9KSK0</accession>
<evidence type="ECO:0000256" key="3">
    <source>
        <dbReference type="ARBA" id="ARBA00022538"/>
    </source>
</evidence>
<dbReference type="Proteomes" id="UP001209878">
    <property type="component" value="Unassembled WGS sequence"/>
</dbReference>
<dbReference type="InterPro" id="IPR005821">
    <property type="entry name" value="Ion_trans_dom"/>
</dbReference>
<evidence type="ECO:0000256" key="8">
    <source>
        <dbReference type="ARBA" id="ARBA00022989"/>
    </source>
</evidence>